<keyword evidence="2" id="KW-1185">Reference proteome</keyword>
<proteinExistence type="predicted"/>
<dbReference type="Proteomes" id="UP001279410">
    <property type="component" value="Unassembled WGS sequence"/>
</dbReference>
<comment type="caution">
    <text evidence="1">The sequence shown here is derived from an EMBL/GenBank/DDBJ whole genome shotgun (WGS) entry which is preliminary data.</text>
</comment>
<accession>A0AAD3MR02</accession>
<evidence type="ECO:0000313" key="2">
    <source>
        <dbReference type="Proteomes" id="UP001279410"/>
    </source>
</evidence>
<organism evidence="1 2">
    <name type="scientific">Lates japonicus</name>
    <name type="common">Japanese lates</name>
    <dbReference type="NCBI Taxonomy" id="270547"/>
    <lineage>
        <taxon>Eukaryota</taxon>
        <taxon>Metazoa</taxon>
        <taxon>Chordata</taxon>
        <taxon>Craniata</taxon>
        <taxon>Vertebrata</taxon>
        <taxon>Euteleostomi</taxon>
        <taxon>Actinopterygii</taxon>
        <taxon>Neopterygii</taxon>
        <taxon>Teleostei</taxon>
        <taxon>Neoteleostei</taxon>
        <taxon>Acanthomorphata</taxon>
        <taxon>Carangaria</taxon>
        <taxon>Carangaria incertae sedis</taxon>
        <taxon>Centropomidae</taxon>
        <taxon>Lates</taxon>
    </lineage>
</organism>
<reference evidence="1" key="1">
    <citation type="submission" date="2022-08" db="EMBL/GenBank/DDBJ databases">
        <title>Genome sequencing of akame (Lates japonicus).</title>
        <authorList>
            <person name="Hashiguchi Y."/>
            <person name="Takahashi H."/>
        </authorList>
    </citation>
    <scope>NUCLEOTIDE SEQUENCE</scope>
    <source>
        <strain evidence="1">Kochi</strain>
    </source>
</reference>
<name>A0AAD3MR02_LATJO</name>
<evidence type="ECO:0000313" key="1">
    <source>
        <dbReference type="EMBL" id="GLD59757.1"/>
    </source>
</evidence>
<sequence>MTMPLSNLRDKTAECEDAQKEQRSRVQIITSAVRTLLHQVNICRDGRDSSTLINLVDFFSEDKVSSFSQLLTWSLSPLWSNSVSPAEQVRLFCDAAMKHLLWLLFHPPLSWGMGMVLEVQSSKSSTATLAESAQL</sequence>
<gene>
    <name evidence="1" type="ORF">AKAME5_001173400</name>
</gene>
<dbReference type="EMBL" id="BRZM01000038">
    <property type="protein sequence ID" value="GLD59757.1"/>
    <property type="molecule type" value="Genomic_DNA"/>
</dbReference>
<dbReference type="AlphaFoldDB" id="A0AAD3MR02"/>
<protein>
    <submittedName>
        <fullName evidence="1">Uncharacterized protein</fullName>
    </submittedName>
</protein>